<keyword evidence="2" id="KW-1185">Reference proteome</keyword>
<evidence type="ECO:0000313" key="2">
    <source>
        <dbReference type="Proteomes" id="UP001369086"/>
    </source>
</evidence>
<evidence type="ECO:0000313" key="1">
    <source>
        <dbReference type="EMBL" id="KAK6481089.1"/>
    </source>
</evidence>
<gene>
    <name evidence="1" type="ORF">HHUSO_G17241</name>
</gene>
<protein>
    <submittedName>
        <fullName evidence="1">Uncharacterized protein</fullName>
    </submittedName>
</protein>
<dbReference type="EMBL" id="JAHFZB010000015">
    <property type="protein sequence ID" value="KAK6481089.1"/>
    <property type="molecule type" value="Genomic_DNA"/>
</dbReference>
<comment type="caution">
    <text evidence="1">The sequence shown here is derived from an EMBL/GenBank/DDBJ whole genome shotgun (WGS) entry which is preliminary data.</text>
</comment>
<sequence>MQAGWEKHTCAELPDKPLRQEGKKHLRCTESIQGPCLLSCSNYIREDTSVQVTRHNCVYQLKHNNSTLTTL</sequence>
<organism evidence="1 2">
    <name type="scientific">Huso huso</name>
    <name type="common">Beluga</name>
    <name type="synonym">Acipenser huso</name>
    <dbReference type="NCBI Taxonomy" id="61971"/>
    <lineage>
        <taxon>Eukaryota</taxon>
        <taxon>Metazoa</taxon>
        <taxon>Chordata</taxon>
        <taxon>Craniata</taxon>
        <taxon>Vertebrata</taxon>
        <taxon>Euteleostomi</taxon>
        <taxon>Actinopterygii</taxon>
        <taxon>Chondrostei</taxon>
        <taxon>Acipenseriformes</taxon>
        <taxon>Acipenseridae</taxon>
        <taxon>Huso</taxon>
    </lineage>
</organism>
<proteinExistence type="predicted"/>
<dbReference type="Proteomes" id="UP001369086">
    <property type="component" value="Unassembled WGS sequence"/>
</dbReference>
<name>A0ABR0Z8H5_HUSHU</name>
<reference evidence="1 2" key="1">
    <citation type="submission" date="2021-05" db="EMBL/GenBank/DDBJ databases">
        <authorList>
            <person name="Zahm M."/>
            <person name="Klopp C."/>
            <person name="Cabau C."/>
            <person name="Kuhl H."/>
            <person name="Suciu R."/>
            <person name="Ciorpac M."/>
            <person name="Holostenco D."/>
            <person name="Gessner J."/>
            <person name="Wuertz S."/>
            <person name="Hohne C."/>
            <person name="Stock M."/>
            <person name="Gislard M."/>
            <person name="Lluch J."/>
            <person name="Milhes M."/>
            <person name="Lampietro C."/>
            <person name="Lopez Roques C."/>
            <person name="Donnadieu C."/>
            <person name="Du K."/>
            <person name="Schartl M."/>
            <person name="Guiguen Y."/>
        </authorList>
    </citation>
    <scope>NUCLEOTIDE SEQUENCE [LARGE SCALE GENOMIC DNA]</scope>
    <source>
        <strain evidence="1">Hh-F2</strain>
        <tissue evidence="1">Blood</tissue>
    </source>
</reference>
<accession>A0ABR0Z8H5</accession>